<sequence>MPDSNPKSSQRPASLFIDDSAEERSKVDHTERFFFFAFFGFRFLHYDTFINDASDLSVYSKDDNNMDITVTMTVTYSSLSQDERDEDRPMVDATAHSDEEVIVVETPSRVKQSPEASSQGPQLGGRGFQSSVFTVYTICFYPRFRAVLVLPNAKQGSRKLANVGLGNGAQKAEGQPKIFLRVQKSRDTEVKSAELYVDAAASPKTEVMCFIRCACPTFDVDRPLYLRPPAKPTNKVIPVQPEDPVDVPGVIDDHMDVTVNNEMQVAQSVSPSSVAKVEGITVAPLPNPTQAVVLDNSASKALVQELSNGLIRSPRPVESKATFDSRPFSRACLSLLTQCYRAVVSPTTRVAVRQYLMQVIPLPFKVASRCLPRNRPDRLPSMSKAVRPIKSSPARITWLACSLRTAWIVATRSRRPDVCEVSDDKLQDEANKDVYKGLCKLPGGRKLLPSFVRSQSGEDWSPGGRLAFSYWFKALNEFRASGDTLHPNGSPDRVLLAQEPGTSPYAYKLYIGNEYAGRCDSRTLLRKLCGRALPLERFAPSLSEVPIRSVPQPGLGALRVLHFSTKMNTVEAVKQTSMLDRLNKYMDSPKQSGSSGRRPSPTNKFSLEYTDDGPVYDARHLDFDFTADLPKMRLIASVASQRDSRGFIRHCRLHRVHLQRNGERTYG</sequence>
<feature type="region of interest" description="Disordered" evidence="1">
    <location>
        <begin position="585"/>
        <end position="609"/>
    </location>
</feature>
<evidence type="ECO:0000256" key="1">
    <source>
        <dbReference type="SAM" id="MobiDB-lite"/>
    </source>
</evidence>
<reference evidence="2 3" key="1">
    <citation type="journal article" date="2024" name="J Genomics">
        <title>Draft genome sequencing and assembly of Favolaschia claudopus CIRM-BRFM 2984 isolated from oak limbs.</title>
        <authorList>
            <person name="Navarro D."/>
            <person name="Drula E."/>
            <person name="Chaduli D."/>
            <person name="Cazenave R."/>
            <person name="Ahrendt S."/>
            <person name="Wang J."/>
            <person name="Lipzen A."/>
            <person name="Daum C."/>
            <person name="Barry K."/>
            <person name="Grigoriev I.V."/>
            <person name="Favel A."/>
            <person name="Rosso M.N."/>
            <person name="Martin F."/>
        </authorList>
    </citation>
    <scope>NUCLEOTIDE SEQUENCE [LARGE SCALE GENOMIC DNA]</scope>
    <source>
        <strain evidence="2 3">CIRM-BRFM 2984</strain>
    </source>
</reference>
<dbReference type="EMBL" id="JAWWNJ010000019">
    <property type="protein sequence ID" value="KAK7035710.1"/>
    <property type="molecule type" value="Genomic_DNA"/>
</dbReference>
<keyword evidence="3" id="KW-1185">Reference proteome</keyword>
<dbReference type="Proteomes" id="UP001362999">
    <property type="component" value="Unassembled WGS sequence"/>
</dbReference>
<accession>A0AAW0CAH2</accession>
<name>A0AAW0CAH2_9AGAR</name>
<feature type="compositionally biased region" description="Polar residues" evidence="1">
    <location>
        <begin position="589"/>
        <end position="605"/>
    </location>
</feature>
<gene>
    <name evidence="2" type="ORF">R3P38DRAFT_3183526</name>
</gene>
<protein>
    <submittedName>
        <fullName evidence="2">Uncharacterized protein</fullName>
    </submittedName>
</protein>
<comment type="caution">
    <text evidence="2">The sequence shown here is derived from an EMBL/GenBank/DDBJ whole genome shotgun (WGS) entry which is preliminary data.</text>
</comment>
<organism evidence="2 3">
    <name type="scientific">Favolaschia claudopus</name>
    <dbReference type="NCBI Taxonomy" id="2862362"/>
    <lineage>
        <taxon>Eukaryota</taxon>
        <taxon>Fungi</taxon>
        <taxon>Dikarya</taxon>
        <taxon>Basidiomycota</taxon>
        <taxon>Agaricomycotina</taxon>
        <taxon>Agaricomycetes</taxon>
        <taxon>Agaricomycetidae</taxon>
        <taxon>Agaricales</taxon>
        <taxon>Marasmiineae</taxon>
        <taxon>Mycenaceae</taxon>
        <taxon>Favolaschia</taxon>
    </lineage>
</organism>
<evidence type="ECO:0000313" key="2">
    <source>
        <dbReference type="EMBL" id="KAK7035710.1"/>
    </source>
</evidence>
<proteinExistence type="predicted"/>
<evidence type="ECO:0000313" key="3">
    <source>
        <dbReference type="Proteomes" id="UP001362999"/>
    </source>
</evidence>
<dbReference type="AlphaFoldDB" id="A0AAW0CAH2"/>